<evidence type="ECO:0000313" key="4">
    <source>
        <dbReference type="Proteomes" id="UP000231693"/>
    </source>
</evidence>
<feature type="compositionally biased region" description="Low complexity" evidence="1">
    <location>
        <begin position="193"/>
        <end position="205"/>
    </location>
</feature>
<dbReference type="AlphaFoldDB" id="A0A2M9CR34"/>
<proteinExistence type="predicted"/>
<keyword evidence="4" id="KW-1185">Reference proteome</keyword>
<gene>
    <name evidence="3" type="ORF">CLV28_1843</name>
</gene>
<evidence type="ECO:0000313" key="3">
    <source>
        <dbReference type="EMBL" id="PJJ74347.1"/>
    </source>
</evidence>
<feature type="transmembrane region" description="Helical" evidence="2">
    <location>
        <begin position="35"/>
        <end position="55"/>
    </location>
</feature>
<evidence type="ECO:0000256" key="2">
    <source>
        <dbReference type="SAM" id="Phobius"/>
    </source>
</evidence>
<keyword evidence="2" id="KW-0472">Membrane</keyword>
<keyword evidence="2" id="KW-1133">Transmembrane helix</keyword>
<organism evidence="3 4">
    <name type="scientific">Sediminihabitans luteus</name>
    <dbReference type="NCBI Taxonomy" id="1138585"/>
    <lineage>
        <taxon>Bacteria</taxon>
        <taxon>Bacillati</taxon>
        <taxon>Actinomycetota</taxon>
        <taxon>Actinomycetes</taxon>
        <taxon>Micrococcales</taxon>
        <taxon>Cellulomonadaceae</taxon>
        <taxon>Sediminihabitans</taxon>
    </lineage>
</organism>
<dbReference type="EMBL" id="PGFE01000002">
    <property type="protein sequence ID" value="PJJ74347.1"/>
    <property type="molecule type" value="Genomic_DNA"/>
</dbReference>
<dbReference type="InterPro" id="IPR019051">
    <property type="entry name" value="Trp_biosyn_TM_oprn/chp"/>
</dbReference>
<accession>A0A2M9CR34</accession>
<comment type="caution">
    <text evidence="3">The sequence shown here is derived from an EMBL/GenBank/DDBJ whole genome shotgun (WGS) entry which is preliminary data.</text>
</comment>
<dbReference type="OrthoDB" id="4829889at2"/>
<keyword evidence="2 3" id="KW-0812">Transmembrane</keyword>
<feature type="transmembrane region" description="Helical" evidence="2">
    <location>
        <begin position="104"/>
        <end position="125"/>
    </location>
</feature>
<reference evidence="3 4" key="1">
    <citation type="submission" date="2017-11" db="EMBL/GenBank/DDBJ databases">
        <title>Genomic Encyclopedia of Archaeal and Bacterial Type Strains, Phase II (KMG-II): From Individual Species to Whole Genera.</title>
        <authorList>
            <person name="Goeker M."/>
        </authorList>
    </citation>
    <scope>NUCLEOTIDE SEQUENCE [LARGE SCALE GENOMIC DNA]</scope>
    <source>
        <strain evidence="3 4">DSM 25478</strain>
    </source>
</reference>
<sequence>MSDDPWHGEPAGTPDVTPADAPGAPRVRRPTRRDALLSLLLLGGIALLLAVPTWLTSSGATAIDPEVDVVVTGTAAAPGVGAGALVLVASALALGLVGRVARWVVLAVAAVSGVVIGVSAAVVALDPVPTATSAAADATGVTDLTGPVDVAPWPWGVVVVAVLVLLVVVAAARTSGSWSRGSARHERGAQTVAAPADDPAALWDALTHEGDDDPAPDGPEGPARS</sequence>
<dbReference type="RefSeq" id="WP_100422958.1">
    <property type="nucleotide sequence ID" value="NZ_BOOX01000017.1"/>
</dbReference>
<dbReference type="Pfam" id="PF09534">
    <property type="entry name" value="Trp_oprn_chp"/>
    <property type="match status" value="1"/>
</dbReference>
<feature type="transmembrane region" description="Helical" evidence="2">
    <location>
        <begin position="153"/>
        <end position="172"/>
    </location>
</feature>
<feature type="region of interest" description="Disordered" evidence="1">
    <location>
        <begin position="1"/>
        <end position="27"/>
    </location>
</feature>
<name>A0A2M9CR34_9CELL</name>
<protein>
    <submittedName>
        <fullName evidence="3">Tryptophan-associated transmembrane protein</fullName>
    </submittedName>
</protein>
<dbReference type="Proteomes" id="UP000231693">
    <property type="component" value="Unassembled WGS sequence"/>
</dbReference>
<feature type="transmembrane region" description="Helical" evidence="2">
    <location>
        <begin position="75"/>
        <end position="97"/>
    </location>
</feature>
<evidence type="ECO:0000256" key="1">
    <source>
        <dbReference type="SAM" id="MobiDB-lite"/>
    </source>
</evidence>
<feature type="region of interest" description="Disordered" evidence="1">
    <location>
        <begin position="179"/>
        <end position="225"/>
    </location>
</feature>